<accession>A0AB38PLT7</accession>
<evidence type="ECO:0000313" key="2">
    <source>
        <dbReference type="EMBL" id="TWV46798.1"/>
    </source>
</evidence>
<reference evidence="2 4" key="1">
    <citation type="submission" date="2019-07" db="EMBL/GenBank/DDBJ databases">
        <title>Genome Sequencing of Bacteroides fragilis.</title>
        <authorList>
            <person name="Pinto K.M."/>
            <person name="Ruoff K.L."/>
            <person name="Price C.E."/>
            <person name="Valls R.A."/>
            <person name="O'Toole G.A."/>
        </authorList>
    </citation>
    <scope>NUCLEOTIDE SEQUENCE [LARGE SCALE GENOMIC DNA]</scope>
    <source>
        <strain evidence="2 4">AD135F_3B</strain>
    </source>
</reference>
<proteinExistence type="predicted"/>
<protein>
    <recommendedName>
        <fullName evidence="5">GIY-YIG domain-containing protein</fullName>
    </recommendedName>
</protein>
<organism evidence="2 4">
    <name type="scientific">Bacteroides fragilis</name>
    <dbReference type="NCBI Taxonomy" id="817"/>
    <lineage>
        <taxon>Bacteria</taxon>
        <taxon>Pseudomonadati</taxon>
        <taxon>Bacteroidota</taxon>
        <taxon>Bacteroidia</taxon>
        <taxon>Bacteroidales</taxon>
        <taxon>Bacteroidaceae</taxon>
        <taxon>Bacteroides</taxon>
    </lineage>
</organism>
<evidence type="ECO:0000313" key="3">
    <source>
        <dbReference type="Proteomes" id="UP000315444"/>
    </source>
</evidence>
<sequence>MLVGTTNLNTTLNLIYVLTDVVETLLNKGMKKRYTKKGEFICRRQKPSDKSFSLKESYRLAYFEVMNRPAYIIRKRKINNVIYVGRNKREADRLLKFFNQ</sequence>
<dbReference type="AlphaFoldDB" id="A0AB38PLT7"/>
<evidence type="ECO:0000313" key="1">
    <source>
        <dbReference type="EMBL" id="TWV39630.1"/>
    </source>
</evidence>
<reference evidence="1 3" key="2">
    <citation type="submission" date="2019-07" db="EMBL/GenBank/DDBJ databases">
        <title>Genome sequencing of Bacteroides fragilis.</title>
        <authorList>
            <person name="Galasyn E.V."/>
            <person name="Ruoff K.L."/>
            <person name="Price C.E."/>
            <person name="Valls R.A."/>
            <person name="O'Toole G.A."/>
        </authorList>
    </citation>
    <scope>NUCLEOTIDE SEQUENCE [LARGE SCALE GENOMIC DNA]</scope>
    <source>
        <strain evidence="1 3">AD135F_1B</strain>
    </source>
</reference>
<gene>
    <name evidence="2" type="ORF">FSA03_18180</name>
    <name evidence="1" type="ORF">FSA06_17490</name>
</gene>
<dbReference type="Proteomes" id="UP000315444">
    <property type="component" value="Unassembled WGS sequence"/>
</dbReference>
<dbReference type="EMBL" id="VOHV01000008">
    <property type="protein sequence ID" value="TWV39630.1"/>
    <property type="molecule type" value="Genomic_DNA"/>
</dbReference>
<name>A0AB38PLT7_BACFG</name>
<dbReference type="Proteomes" id="UP000319026">
    <property type="component" value="Unassembled WGS sequence"/>
</dbReference>
<dbReference type="EMBL" id="VOHT01000008">
    <property type="protein sequence ID" value="TWV46798.1"/>
    <property type="molecule type" value="Genomic_DNA"/>
</dbReference>
<evidence type="ECO:0008006" key="5">
    <source>
        <dbReference type="Google" id="ProtNLM"/>
    </source>
</evidence>
<evidence type="ECO:0000313" key="4">
    <source>
        <dbReference type="Proteomes" id="UP000319026"/>
    </source>
</evidence>
<comment type="caution">
    <text evidence="2">The sequence shown here is derived from an EMBL/GenBank/DDBJ whole genome shotgun (WGS) entry which is preliminary data.</text>
</comment>